<evidence type="ECO:0000313" key="1">
    <source>
        <dbReference type="EMBL" id="CAG8564754.1"/>
    </source>
</evidence>
<dbReference type="Proteomes" id="UP000789920">
    <property type="component" value="Unassembled WGS sequence"/>
</dbReference>
<organism evidence="1 2">
    <name type="scientific">Racocetra persica</name>
    <dbReference type="NCBI Taxonomy" id="160502"/>
    <lineage>
        <taxon>Eukaryota</taxon>
        <taxon>Fungi</taxon>
        <taxon>Fungi incertae sedis</taxon>
        <taxon>Mucoromycota</taxon>
        <taxon>Glomeromycotina</taxon>
        <taxon>Glomeromycetes</taxon>
        <taxon>Diversisporales</taxon>
        <taxon>Gigasporaceae</taxon>
        <taxon>Racocetra</taxon>
    </lineage>
</organism>
<keyword evidence="2" id="KW-1185">Reference proteome</keyword>
<name>A0ACA9M1S3_9GLOM</name>
<proteinExistence type="predicted"/>
<accession>A0ACA9M1S3</accession>
<reference evidence="1" key="1">
    <citation type="submission" date="2021-06" db="EMBL/GenBank/DDBJ databases">
        <authorList>
            <person name="Kallberg Y."/>
            <person name="Tangrot J."/>
            <person name="Rosling A."/>
        </authorList>
    </citation>
    <scope>NUCLEOTIDE SEQUENCE</scope>
    <source>
        <strain evidence="1">MA461A</strain>
    </source>
</reference>
<evidence type="ECO:0000313" key="2">
    <source>
        <dbReference type="Proteomes" id="UP000789920"/>
    </source>
</evidence>
<protein>
    <submittedName>
        <fullName evidence="1">18549_t:CDS:1</fullName>
    </submittedName>
</protein>
<sequence length="160" mass="18212">SALTKRFSETVTTADLHLEFLDEMFKTFAFPASTITQLDAVLTSIVNQLKSLNLKWESTDQDVGFFTRFYYFEPVVGLPVKIPKIRLFYLHIDSASWNASIGKASAKKISFAMTYNDFVFSMNEDLMEHYKETISYQIKKLAGDKLKEIEAVLSPKTVSA</sequence>
<comment type="caution">
    <text evidence="1">The sequence shown here is derived from an EMBL/GenBank/DDBJ whole genome shotgun (WGS) entry which is preliminary data.</text>
</comment>
<gene>
    <name evidence="1" type="ORF">RPERSI_LOCUS4513</name>
</gene>
<dbReference type="EMBL" id="CAJVQC010006243">
    <property type="protein sequence ID" value="CAG8564754.1"/>
    <property type="molecule type" value="Genomic_DNA"/>
</dbReference>
<feature type="non-terminal residue" evidence="1">
    <location>
        <position position="1"/>
    </location>
</feature>